<evidence type="ECO:0000313" key="2">
    <source>
        <dbReference type="EMBL" id="CAI8015857.1"/>
    </source>
</evidence>
<feature type="region of interest" description="Disordered" evidence="1">
    <location>
        <begin position="1"/>
        <end position="25"/>
    </location>
</feature>
<comment type="caution">
    <text evidence="2">The sequence shown here is derived from an EMBL/GenBank/DDBJ whole genome shotgun (WGS) entry which is preliminary data.</text>
</comment>
<keyword evidence="3" id="KW-1185">Reference proteome</keyword>
<evidence type="ECO:0000313" key="3">
    <source>
        <dbReference type="Proteomes" id="UP001174909"/>
    </source>
</evidence>
<dbReference type="AlphaFoldDB" id="A0AA35RT46"/>
<gene>
    <name evidence="2" type="ORF">GBAR_LOCUS9794</name>
</gene>
<accession>A0AA35RT46</accession>
<dbReference type="Proteomes" id="UP001174909">
    <property type="component" value="Unassembled WGS sequence"/>
</dbReference>
<sequence>MEDGERREEEREDGEGCVGASQNGAMNLKAVDSGAGTDYTMAAKCDDDRLLTNDSTTELVNGDATDEGDVLLIHSVNDAALGSPCSSQSKLEPDTERISSPSAGVSGEEGLVVTSVMSEEDEGPLDSRNGGAIIYTSW</sequence>
<proteinExistence type="predicted"/>
<name>A0AA35RT46_GEOBA</name>
<protein>
    <submittedName>
        <fullName evidence="2">Uncharacterized protein</fullName>
    </submittedName>
</protein>
<dbReference type="EMBL" id="CASHTH010001467">
    <property type="protein sequence ID" value="CAI8015857.1"/>
    <property type="molecule type" value="Genomic_DNA"/>
</dbReference>
<reference evidence="2" key="1">
    <citation type="submission" date="2023-03" db="EMBL/GenBank/DDBJ databases">
        <authorList>
            <person name="Steffen K."/>
            <person name="Cardenas P."/>
        </authorList>
    </citation>
    <scope>NUCLEOTIDE SEQUENCE</scope>
</reference>
<evidence type="ECO:0000256" key="1">
    <source>
        <dbReference type="SAM" id="MobiDB-lite"/>
    </source>
</evidence>
<organism evidence="2 3">
    <name type="scientific">Geodia barretti</name>
    <name type="common">Barrett's horny sponge</name>
    <dbReference type="NCBI Taxonomy" id="519541"/>
    <lineage>
        <taxon>Eukaryota</taxon>
        <taxon>Metazoa</taxon>
        <taxon>Porifera</taxon>
        <taxon>Demospongiae</taxon>
        <taxon>Heteroscleromorpha</taxon>
        <taxon>Tetractinellida</taxon>
        <taxon>Astrophorina</taxon>
        <taxon>Geodiidae</taxon>
        <taxon>Geodia</taxon>
    </lineage>
</organism>
<feature type="region of interest" description="Disordered" evidence="1">
    <location>
        <begin position="82"/>
        <end position="109"/>
    </location>
</feature>